<dbReference type="EMBL" id="CP060789">
    <property type="protein sequence ID" value="QNP56544.1"/>
    <property type="molecule type" value="Genomic_DNA"/>
</dbReference>
<accession>A0A7H0H7M8</accession>
<feature type="transmembrane region" description="Helical" evidence="1">
    <location>
        <begin position="86"/>
        <end position="103"/>
    </location>
</feature>
<dbReference type="Proteomes" id="UP000516117">
    <property type="component" value="Chromosome"/>
</dbReference>
<name>A0A7H0H7M8_9ACTN</name>
<organism evidence="2 3">
    <name type="scientific">Tessaracoccus defluvii</name>
    <dbReference type="NCBI Taxonomy" id="1285901"/>
    <lineage>
        <taxon>Bacteria</taxon>
        <taxon>Bacillati</taxon>
        <taxon>Actinomycetota</taxon>
        <taxon>Actinomycetes</taxon>
        <taxon>Propionibacteriales</taxon>
        <taxon>Propionibacteriaceae</taxon>
        <taxon>Tessaracoccus</taxon>
    </lineage>
</organism>
<gene>
    <name evidence="2" type="ORF">H9L22_03735</name>
</gene>
<feature type="transmembrane region" description="Helical" evidence="1">
    <location>
        <begin position="61"/>
        <end position="79"/>
    </location>
</feature>
<keyword evidence="1" id="KW-1133">Transmembrane helix</keyword>
<keyword evidence="1" id="KW-0812">Transmembrane</keyword>
<feature type="transmembrane region" description="Helical" evidence="1">
    <location>
        <begin position="139"/>
        <end position="159"/>
    </location>
</feature>
<dbReference type="Gene3D" id="1.20.1280.290">
    <property type="match status" value="2"/>
</dbReference>
<dbReference type="KEGG" id="tdf:H9L22_03735"/>
<keyword evidence="3" id="KW-1185">Reference proteome</keyword>
<evidence type="ECO:0008006" key="4">
    <source>
        <dbReference type="Google" id="ProtNLM"/>
    </source>
</evidence>
<proteinExistence type="predicted"/>
<sequence>MIEVFGWAAAALGVGSSVPQFVRIVRERTSAGVSLRTWQISAASTAAWAFHGFLVEAPQMQVPNILLCAISLGIVGYILRERRKSMLLPLLAIVALAVALGGVELLFGAFVFGTVIVAPQLLAQLTQMREMLRSDDLRGVSLGWLALFLVVQAMWFVFGFVTVDWALIVCAGAMCVTASINLAIYLVRSRRQAVALAV</sequence>
<evidence type="ECO:0000256" key="1">
    <source>
        <dbReference type="SAM" id="Phobius"/>
    </source>
</evidence>
<reference evidence="2 3" key="1">
    <citation type="submission" date="2020-08" db="EMBL/GenBank/DDBJ databases">
        <title>Genome sequence of Tessaracoccus defluvii JCM 17540T.</title>
        <authorList>
            <person name="Hyun D.-W."/>
            <person name="Bae J.-W."/>
        </authorList>
    </citation>
    <scope>NUCLEOTIDE SEQUENCE [LARGE SCALE GENOMIC DNA]</scope>
    <source>
        <strain evidence="2 3">JCM 17540</strain>
    </source>
</reference>
<feature type="transmembrane region" description="Helical" evidence="1">
    <location>
        <begin position="165"/>
        <end position="187"/>
    </location>
</feature>
<evidence type="ECO:0000313" key="2">
    <source>
        <dbReference type="EMBL" id="QNP56544.1"/>
    </source>
</evidence>
<feature type="transmembrane region" description="Helical" evidence="1">
    <location>
        <begin position="109"/>
        <end position="127"/>
    </location>
</feature>
<dbReference type="RefSeq" id="WP_187721649.1">
    <property type="nucleotide sequence ID" value="NZ_BAABBL010000015.1"/>
</dbReference>
<evidence type="ECO:0000313" key="3">
    <source>
        <dbReference type="Proteomes" id="UP000516117"/>
    </source>
</evidence>
<dbReference type="AlphaFoldDB" id="A0A7H0H7M8"/>
<protein>
    <recommendedName>
        <fullName evidence="4">PQ-loop repeat-containing protein</fullName>
    </recommendedName>
</protein>
<keyword evidence="1" id="KW-0472">Membrane</keyword>